<reference evidence="2" key="1">
    <citation type="submission" date="2022-11" db="EMBL/GenBank/DDBJ databases">
        <title>Larsenimonas rhizosphaerae sp. nov., isolated from a tidal mudflat.</title>
        <authorList>
            <person name="Lee S.D."/>
            <person name="Kim I.S."/>
        </authorList>
    </citation>
    <scope>NUCLEOTIDE SEQUENCE</scope>
    <source>
        <strain evidence="2">GH2-1</strain>
    </source>
</reference>
<dbReference type="RefSeq" id="WP_250935828.1">
    <property type="nucleotide sequence ID" value="NZ_JAMLJK010000001.1"/>
</dbReference>
<dbReference type="InterPro" id="IPR008136">
    <property type="entry name" value="CinA_C"/>
</dbReference>
<dbReference type="Gene3D" id="3.90.950.20">
    <property type="entry name" value="CinA-like"/>
    <property type="match status" value="1"/>
</dbReference>
<accession>A0AA41ZDX2</accession>
<keyword evidence="3" id="KW-1185">Reference proteome</keyword>
<dbReference type="AlphaFoldDB" id="A0AA41ZDX2"/>
<dbReference type="EMBL" id="JAPIVE010000001">
    <property type="protein sequence ID" value="MCX2522685.1"/>
    <property type="molecule type" value="Genomic_DNA"/>
</dbReference>
<dbReference type="NCBIfam" id="TIGR00199">
    <property type="entry name" value="PncC_domain"/>
    <property type="match status" value="1"/>
</dbReference>
<gene>
    <name evidence="2" type="ORF">OQ287_00320</name>
</gene>
<sequence>MMDEQCSSLALRLGEACQATGHCVTTAESCTGGGIAAAITEIAGSSGWFETGLVTYANHSKTALLGVSEALLSAHGAVSEPVVHAMVQGACRLSGASLGVSVSGVAGPGGGSPDKPVGTVWIAWGTASDSRARCFLFEGDRHQVRLQAVRAALEGLIEEVMAPNDGLMGVKK</sequence>
<protein>
    <submittedName>
        <fullName evidence="2">CinA family protein</fullName>
    </submittedName>
</protein>
<organism evidence="2 3">
    <name type="scientific">Larsenimonas rhizosphaerae</name>
    <dbReference type="NCBI Taxonomy" id="2944682"/>
    <lineage>
        <taxon>Bacteria</taxon>
        <taxon>Pseudomonadati</taxon>
        <taxon>Pseudomonadota</taxon>
        <taxon>Gammaproteobacteria</taxon>
        <taxon>Oceanospirillales</taxon>
        <taxon>Halomonadaceae</taxon>
        <taxon>Larsenimonas</taxon>
    </lineage>
</organism>
<feature type="domain" description="CinA C-terminal" evidence="1">
    <location>
        <begin position="8"/>
        <end position="159"/>
    </location>
</feature>
<comment type="caution">
    <text evidence="2">The sequence shown here is derived from an EMBL/GenBank/DDBJ whole genome shotgun (WGS) entry which is preliminary data.</text>
</comment>
<evidence type="ECO:0000313" key="2">
    <source>
        <dbReference type="EMBL" id="MCX2522685.1"/>
    </source>
</evidence>
<dbReference type="Proteomes" id="UP001165678">
    <property type="component" value="Unassembled WGS sequence"/>
</dbReference>
<evidence type="ECO:0000259" key="1">
    <source>
        <dbReference type="Pfam" id="PF02464"/>
    </source>
</evidence>
<evidence type="ECO:0000313" key="3">
    <source>
        <dbReference type="Proteomes" id="UP001165678"/>
    </source>
</evidence>
<dbReference type="SUPFAM" id="SSF142433">
    <property type="entry name" value="CinA-like"/>
    <property type="match status" value="1"/>
</dbReference>
<proteinExistence type="predicted"/>
<name>A0AA41ZDX2_9GAMM</name>
<dbReference type="Pfam" id="PF02464">
    <property type="entry name" value="CinA"/>
    <property type="match status" value="1"/>
</dbReference>
<dbReference type="InterPro" id="IPR036653">
    <property type="entry name" value="CinA-like_C"/>
</dbReference>